<evidence type="ECO:0000313" key="2">
    <source>
        <dbReference type="Proteomes" id="UP000760494"/>
    </source>
</evidence>
<gene>
    <name evidence="1" type="ORF">C2S_14105</name>
</gene>
<sequence length="12" mass="1299">MSESYDLVVIGS</sequence>
<proteinExistence type="predicted"/>
<reference evidence="1" key="1">
    <citation type="submission" date="2019-05" db="EMBL/GenBank/DDBJ databases">
        <authorList>
            <person name="Piombo E."/>
        </authorList>
    </citation>
    <scope>NUCLEOTIDE SEQUENCE</scope>
    <source>
        <strain evidence="1">C2S</strain>
    </source>
</reference>
<dbReference type="EMBL" id="CABFJX010000029">
    <property type="protein sequence ID" value="VTT59376.1"/>
    <property type="molecule type" value="Genomic_DNA"/>
</dbReference>
<comment type="caution">
    <text evidence="1">The sequence shown here is derived from an EMBL/GenBank/DDBJ whole genome shotgun (WGS) entry which is preliminary data.</text>
</comment>
<evidence type="ECO:0000313" key="1">
    <source>
        <dbReference type="EMBL" id="VTT59376.1"/>
    </source>
</evidence>
<accession>A0A9Q9U5L6</accession>
<protein>
    <submittedName>
        <fullName evidence="1">Uncharacterized protein</fullName>
    </submittedName>
</protein>
<organism evidence="1 2">
    <name type="scientific">Fusarium fujikuroi</name>
    <name type="common">Bakanae and foot rot disease fungus</name>
    <name type="synonym">Gibberella fujikuroi</name>
    <dbReference type="NCBI Taxonomy" id="5127"/>
    <lineage>
        <taxon>Eukaryota</taxon>
        <taxon>Fungi</taxon>
        <taxon>Dikarya</taxon>
        <taxon>Ascomycota</taxon>
        <taxon>Pezizomycotina</taxon>
        <taxon>Sordariomycetes</taxon>
        <taxon>Hypocreomycetidae</taxon>
        <taxon>Hypocreales</taxon>
        <taxon>Nectriaceae</taxon>
        <taxon>Fusarium</taxon>
        <taxon>Fusarium fujikuroi species complex</taxon>
    </lineage>
</organism>
<dbReference type="Proteomes" id="UP000760494">
    <property type="component" value="Unassembled WGS sequence"/>
</dbReference>
<feature type="non-terminal residue" evidence="1">
    <location>
        <position position="12"/>
    </location>
</feature>
<name>A0A9Q9U5L6_FUSFU</name>